<dbReference type="Proteomes" id="UP000219331">
    <property type="component" value="Unassembled WGS sequence"/>
</dbReference>
<dbReference type="PANTHER" id="PTHR30419">
    <property type="entry name" value="HTH-TYPE TRANSCRIPTIONAL REGULATOR YBHD"/>
    <property type="match status" value="1"/>
</dbReference>
<dbReference type="InterPro" id="IPR000847">
    <property type="entry name" value="LysR_HTH_N"/>
</dbReference>
<keyword evidence="4" id="KW-0804">Transcription</keyword>
<dbReference type="InterPro" id="IPR050950">
    <property type="entry name" value="HTH-type_LysR_regulators"/>
</dbReference>
<dbReference type="SUPFAM" id="SSF53850">
    <property type="entry name" value="Periplasmic binding protein-like II"/>
    <property type="match status" value="1"/>
</dbReference>
<dbReference type="PANTHER" id="PTHR30419:SF2">
    <property type="entry name" value="LYSR FAMILY TRANSCRIPTIONAL REGULATOR"/>
    <property type="match status" value="1"/>
</dbReference>
<organism evidence="6 7">
    <name type="scientific">Stappia indica</name>
    <dbReference type="NCBI Taxonomy" id="538381"/>
    <lineage>
        <taxon>Bacteria</taxon>
        <taxon>Pseudomonadati</taxon>
        <taxon>Pseudomonadota</taxon>
        <taxon>Alphaproteobacteria</taxon>
        <taxon>Hyphomicrobiales</taxon>
        <taxon>Stappiaceae</taxon>
        <taxon>Stappia</taxon>
    </lineage>
</organism>
<dbReference type="Gene3D" id="1.10.10.10">
    <property type="entry name" value="Winged helix-like DNA-binding domain superfamily/Winged helix DNA-binding domain"/>
    <property type="match status" value="1"/>
</dbReference>
<keyword evidence="7" id="KW-1185">Reference proteome</keyword>
<keyword evidence="3 6" id="KW-0238">DNA-binding</keyword>
<dbReference type="RefSeq" id="WP_097175666.1">
    <property type="nucleotide sequence ID" value="NZ_OBML01000009.1"/>
</dbReference>
<proteinExistence type="inferred from homology"/>
<dbReference type="GO" id="GO:0003700">
    <property type="term" value="F:DNA-binding transcription factor activity"/>
    <property type="evidence" value="ECO:0007669"/>
    <property type="project" value="InterPro"/>
</dbReference>
<protein>
    <submittedName>
        <fullName evidence="6">DNA-binding transcriptional regulator, LysR family</fullName>
    </submittedName>
</protein>
<dbReference type="Pfam" id="PF00126">
    <property type="entry name" value="HTH_1"/>
    <property type="match status" value="1"/>
</dbReference>
<reference evidence="6 7" key="1">
    <citation type="submission" date="2017-08" db="EMBL/GenBank/DDBJ databases">
        <authorList>
            <person name="de Groot N.N."/>
        </authorList>
    </citation>
    <scope>NUCLEOTIDE SEQUENCE [LARGE SCALE GENOMIC DNA]</scope>
    <source>
        <strain evidence="6 7">USBA 352</strain>
    </source>
</reference>
<comment type="similarity">
    <text evidence="1">Belongs to the LysR transcriptional regulatory family.</text>
</comment>
<evidence type="ECO:0000259" key="5">
    <source>
        <dbReference type="PROSITE" id="PS50931"/>
    </source>
</evidence>
<dbReference type="EMBL" id="OBML01000009">
    <property type="protein sequence ID" value="SOC17833.1"/>
    <property type="molecule type" value="Genomic_DNA"/>
</dbReference>
<evidence type="ECO:0000256" key="4">
    <source>
        <dbReference type="ARBA" id="ARBA00023163"/>
    </source>
</evidence>
<dbReference type="GO" id="GO:0005829">
    <property type="term" value="C:cytosol"/>
    <property type="evidence" value="ECO:0007669"/>
    <property type="project" value="TreeGrafter"/>
</dbReference>
<evidence type="ECO:0000256" key="2">
    <source>
        <dbReference type="ARBA" id="ARBA00023015"/>
    </source>
</evidence>
<dbReference type="InterPro" id="IPR036388">
    <property type="entry name" value="WH-like_DNA-bd_sf"/>
</dbReference>
<dbReference type="AlphaFoldDB" id="A0A285T8X1"/>
<evidence type="ECO:0000313" key="7">
    <source>
        <dbReference type="Proteomes" id="UP000219331"/>
    </source>
</evidence>
<dbReference type="Gene3D" id="3.40.190.10">
    <property type="entry name" value="Periplasmic binding protein-like II"/>
    <property type="match status" value="2"/>
</dbReference>
<gene>
    <name evidence="6" type="ORF">SAMN05421512_10997</name>
</gene>
<dbReference type="SUPFAM" id="SSF46785">
    <property type="entry name" value="Winged helix' DNA-binding domain"/>
    <property type="match status" value="1"/>
</dbReference>
<dbReference type="CDD" id="cd08421">
    <property type="entry name" value="PBP2_LTTR_like_1"/>
    <property type="match status" value="1"/>
</dbReference>
<accession>A0A285T8X1</accession>
<dbReference type="STRING" id="538381.GCA_001696535_02377"/>
<sequence>MRFDLVDLRLFLNVVAAGSITHGAELSNLTVGSASARIRAMEETLGAPLLVRQRHGVVTAPAGECLAGHARLILHQAEAMRSELAPFARGLTGTLRLVSNTSALSEHLPELLAAFLRANPAISIDVEEMESTAIGAAISAGDADIGIASASELPDALDKLPFREDRLVVALPAAEAQGAGDAPLAFADIVGRPFVCLSRGSALQRHIAGHAARIGKTLKVRARVTSFDAMCQMVGAGAGIAILPEAAAHRHLAATGIAVLPLSDGWARRDLAISVSTTSRLPDAAKRLARHLHEQGRR</sequence>
<dbReference type="InterPro" id="IPR036390">
    <property type="entry name" value="WH_DNA-bd_sf"/>
</dbReference>
<evidence type="ECO:0000256" key="1">
    <source>
        <dbReference type="ARBA" id="ARBA00009437"/>
    </source>
</evidence>
<dbReference type="InterPro" id="IPR005119">
    <property type="entry name" value="LysR_subst-bd"/>
</dbReference>
<dbReference type="GO" id="GO:0003677">
    <property type="term" value="F:DNA binding"/>
    <property type="evidence" value="ECO:0007669"/>
    <property type="project" value="UniProtKB-KW"/>
</dbReference>
<keyword evidence="2" id="KW-0805">Transcription regulation</keyword>
<name>A0A285T8X1_9HYPH</name>
<dbReference type="PROSITE" id="PS50931">
    <property type="entry name" value="HTH_LYSR"/>
    <property type="match status" value="1"/>
</dbReference>
<dbReference type="Pfam" id="PF03466">
    <property type="entry name" value="LysR_substrate"/>
    <property type="match status" value="1"/>
</dbReference>
<evidence type="ECO:0000313" key="6">
    <source>
        <dbReference type="EMBL" id="SOC17833.1"/>
    </source>
</evidence>
<dbReference type="OrthoDB" id="9815174at2"/>
<evidence type="ECO:0000256" key="3">
    <source>
        <dbReference type="ARBA" id="ARBA00023125"/>
    </source>
</evidence>
<feature type="domain" description="HTH lysR-type" evidence="5">
    <location>
        <begin position="1"/>
        <end position="59"/>
    </location>
</feature>